<gene>
    <name evidence="2" type="ORF">SAMN04487911_1041</name>
</gene>
<name>A0A1M6CNG1_9FLAO</name>
<feature type="region of interest" description="Disordered" evidence="1">
    <location>
        <begin position="49"/>
        <end position="90"/>
    </location>
</feature>
<dbReference type="AlphaFoldDB" id="A0A1M6CNG1"/>
<protein>
    <recommendedName>
        <fullName evidence="4">Integrase core domain-containing protein</fullName>
    </recommendedName>
</protein>
<evidence type="ECO:0000313" key="3">
    <source>
        <dbReference type="Proteomes" id="UP000184231"/>
    </source>
</evidence>
<proteinExistence type="predicted"/>
<keyword evidence="3" id="KW-1185">Reference proteome</keyword>
<accession>A0A1M6CNG1</accession>
<evidence type="ECO:0008006" key="4">
    <source>
        <dbReference type="Google" id="ProtNLM"/>
    </source>
</evidence>
<dbReference type="Proteomes" id="UP000184231">
    <property type="component" value="Unassembled WGS sequence"/>
</dbReference>
<dbReference type="STRING" id="558155.SAMN04487911_1041"/>
<dbReference type="EMBL" id="FQYX01000004">
    <property type="protein sequence ID" value="SHI62575.1"/>
    <property type="molecule type" value="Genomic_DNA"/>
</dbReference>
<sequence>MQYYNNERTHTGKHCFGKTPMQTLLDSKYLADEKMLDLQSDKIVPLLEAGKAETGSGGDQPVRNNLSDDWNGQGARLEPLNQNYSKSQNA</sequence>
<reference evidence="3" key="1">
    <citation type="submission" date="2016-11" db="EMBL/GenBank/DDBJ databases">
        <authorList>
            <person name="Varghese N."/>
            <person name="Submissions S."/>
        </authorList>
    </citation>
    <scope>NUCLEOTIDE SEQUENCE [LARGE SCALE GENOMIC DNA]</scope>
    <source>
        <strain evidence="3">CGMCC 1.8863</strain>
    </source>
</reference>
<evidence type="ECO:0000256" key="1">
    <source>
        <dbReference type="SAM" id="MobiDB-lite"/>
    </source>
</evidence>
<organism evidence="2 3">
    <name type="scientific">Arenibacter nanhaiticus</name>
    <dbReference type="NCBI Taxonomy" id="558155"/>
    <lineage>
        <taxon>Bacteria</taxon>
        <taxon>Pseudomonadati</taxon>
        <taxon>Bacteroidota</taxon>
        <taxon>Flavobacteriia</taxon>
        <taxon>Flavobacteriales</taxon>
        <taxon>Flavobacteriaceae</taxon>
        <taxon>Arenibacter</taxon>
    </lineage>
</organism>
<evidence type="ECO:0000313" key="2">
    <source>
        <dbReference type="EMBL" id="SHI62575.1"/>
    </source>
</evidence>
<feature type="compositionally biased region" description="Polar residues" evidence="1">
    <location>
        <begin position="80"/>
        <end position="90"/>
    </location>
</feature>